<dbReference type="RefSeq" id="WP_012640427.1">
    <property type="nucleotide sequence ID" value="NC_011916.1"/>
</dbReference>
<reference evidence="2 3" key="1">
    <citation type="journal article" date="2010" name="J. Bacteriol.">
        <title>The genetic basis of laboratory adaptation in Caulobacter crescentus.</title>
        <authorList>
            <person name="Marks M.E."/>
            <person name="Castro-Rojas C.M."/>
            <person name="Teiling C."/>
            <person name="Du L."/>
            <person name="Kapatral V."/>
            <person name="Walunas T.L."/>
            <person name="Crosson S."/>
        </authorList>
    </citation>
    <scope>NUCLEOTIDE SEQUENCE [LARGE SCALE GENOMIC DNA]</scope>
    <source>
        <strain evidence="3">NA1000 / CB15N</strain>
    </source>
</reference>
<evidence type="ECO:0000313" key="3">
    <source>
        <dbReference type="Proteomes" id="UP000001364"/>
    </source>
</evidence>
<dbReference type="InterPro" id="IPR004045">
    <property type="entry name" value="Glutathione_S-Trfase_N"/>
</dbReference>
<sequence>MMSDGGGNMSKAASAPLALLGAAGSPYTRKMLALLRFRRIPHAIHWGSHRNPPPDLPEPKVKLLPTVYFPTADGFEAVTDSTPIIRRLEREHAGRSVIPDDPVVAFLNDLIEDYADEWLTKAMFHFRWAHAADIENAGPMLIYWHDPTLPSAMAEVAAREISRRQIDRLYVVGSNPTTAATIEASYARFVEVLDGLIERQGYVLGARPSAADFAIQGQLSQLAIIEPTSAAITVQRSRRVRAWLDRVEDLSGLEPDATHWASRADLTATLRPLLAEIGRVYAPFLLANAKAAMSGAEAVEAVIDGRPWAQPTFPYQAKCLMALRQAYGALSEADRAAADAMLAGTGCEALFGAG</sequence>
<accession>A0A0H3C9Z4</accession>
<dbReference type="SUPFAM" id="SSF52833">
    <property type="entry name" value="Thioredoxin-like"/>
    <property type="match status" value="1"/>
</dbReference>
<gene>
    <name evidence="2" type="ordered locus">CCNA_02266</name>
</gene>
<dbReference type="Proteomes" id="UP000001364">
    <property type="component" value="Chromosome"/>
</dbReference>
<dbReference type="AlphaFoldDB" id="A0A0H3C9Z4"/>
<dbReference type="Pfam" id="PF13417">
    <property type="entry name" value="GST_N_3"/>
    <property type="match status" value="1"/>
</dbReference>
<name>A0A0H3C9Z4_CAUVN</name>
<dbReference type="SUPFAM" id="SSF47616">
    <property type="entry name" value="GST C-terminal domain-like"/>
    <property type="match status" value="1"/>
</dbReference>
<dbReference type="EMBL" id="CP001340">
    <property type="protein sequence ID" value="ACL95731.1"/>
    <property type="molecule type" value="Genomic_DNA"/>
</dbReference>
<feature type="domain" description="GST N-terminal" evidence="1">
    <location>
        <begin position="19"/>
        <end position="95"/>
    </location>
</feature>
<evidence type="ECO:0000259" key="1">
    <source>
        <dbReference type="Pfam" id="PF13417"/>
    </source>
</evidence>
<keyword evidence="3" id="KW-1185">Reference proteome</keyword>
<dbReference type="OrthoDB" id="7054557at2"/>
<dbReference type="Gene3D" id="1.20.1050.10">
    <property type="match status" value="1"/>
</dbReference>
<dbReference type="InterPro" id="IPR036282">
    <property type="entry name" value="Glutathione-S-Trfase_C_sf"/>
</dbReference>
<dbReference type="KEGG" id="ccs:CCNA_02266"/>
<dbReference type="InterPro" id="IPR036249">
    <property type="entry name" value="Thioredoxin-like_sf"/>
</dbReference>
<evidence type="ECO:0000313" key="2">
    <source>
        <dbReference type="EMBL" id="ACL95731.1"/>
    </source>
</evidence>
<dbReference type="RefSeq" id="YP_002517639.1">
    <property type="nucleotide sequence ID" value="NC_011916.1"/>
</dbReference>
<dbReference type="Gene3D" id="3.40.30.10">
    <property type="entry name" value="Glutaredoxin"/>
    <property type="match status" value="1"/>
</dbReference>
<organism evidence="2 3">
    <name type="scientific">Caulobacter vibrioides (strain NA1000 / CB15N)</name>
    <name type="common">Caulobacter crescentus</name>
    <dbReference type="NCBI Taxonomy" id="565050"/>
    <lineage>
        <taxon>Bacteria</taxon>
        <taxon>Pseudomonadati</taxon>
        <taxon>Pseudomonadota</taxon>
        <taxon>Alphaproteobacteria</taxon>
        <taxon>Caulobacterales</taxon>
        <taxon>Caulobacteraceae</taxon>
        <taxon>Caulobacter</taxon>
    </lineage>
</organism>
<dbReference type="Pfam" id="PF13410">
    <property type="entry name" value="GST_C_2"/>
    <property type="match status" value="1"/>
</dbReference>
<proteinExistence type="predicted"/>
<dbReference type="PATRIC" id="fig|565050.3.peg.2219"/>
<protein>
    <submittedName>
        <fullName evidence="2">Glutathione S-transferase GST</fullName>
    </submittedName>
</protein>
<dbReference type="GeneID" id="7332631"/>
<dbReference type="HOGENOM" id="CLU_045103_0_0_5"/>